<dbReference type="InterPro" id="IPR018392">
    <property type="entry name" value="LysM"/>
</dbReference>
<dbReference type="EMBL" id="JX294937">
    <property type="protein sequence ID" value="AFS30723.1"/>
    <property type="molecule type" value="mRNA"/>
</dbReference>
<feature type="chain" id="PRO_5007650904" evidence="1">
    <location>
        <begin position="19"/>
        <end position="143"/>
    </location>
</feature>
<dbReference type="EMBL" id="GU266776">
    <property type="protein sequence ID" value="ADB23424.1"/>
    <property type="molecule type" value="mRNA"/>
</dbReference>
<keyword evidence="1" id="KW-0732">Signal</keyword>
<gene>
    <name evidence="4" type="primary">LysM05</name>
</gene>
<dbReference type="CDD" id="cd00118">
    <property type="entry name" value="LysM"/>
    <property type="match status" value="1"/>
</dbReference>
<dbReference type="Gene3D" id="3.10.350.10">
    <property type="entry name" value="LysM domain"/>
    <property type="match status" value="2"/>
</dbReference>
<evidence type="ECO:0000259" key="2">
    <source>
        <dbReference type="PROSITE" id="PS51782"/>
    </source>
</evidence>
<dbReference type="PROSITE" id="PS51782">
    <property type="entry name" value="LYSM"/>
    <property type="match status" value="1"/>
</dbReference>
<evidence type="ECO:0000256" key="1">
    <source>
        <dbReference type="SAM" id="SignalP"/>
    </source>
</evidence>
<dbReference type="SUPFAM" id="SSF54106">
    <property type="entry name" value="LysM domain"/>
    <property type="match status" value="1"/>
</dbReference>
<dbReference type="Pfam" id="PF01476">
    <property type="entry name" value="LysM"/>
    <property type="match status" value="2"/>
</dbReference>
<protein>
    <submittedName>
        <fullName evidence="3">Ecp6</fullName>
    </submittedName>
    <submittedName>
        <fullName evidence="4">LysM05p</fullName>
    </submittedName>
</protein>
<sequence length="143" mass="15851">MRFNNNLSLAFFFSVATAFRRTCTYDTTADNDVPGSYTIADNDNWSNIAADFCSNIQQLQTMNSRASMTVGQTLRVPCRTRSRDCGKIPGSGYGYYTVVDGDNLQLIARDFCADIDGLSLLNPDVKDYKITAGMVLQVPCSWN</sequence>
<dbReference type="AlphaFoldDB" id="D2XZ21"/>
<evidence type="ECO:0000313" key="4">
    <source>
        <dbReference type="EMBL" id="AFS30723.1"/>
    </source>
</evidence>
<feature type="domain" description="LysM" evidence="2">
    <location>
        <begin position="94"/>
        <end position="138"/>
    </location>
</feature>
<dbReference type="InterPro" id="IPR036779">
    <property type="entry name" value="LysM_dom_sf"/>
</dbReference>
<feature type="signal peptide" evidence="1">
    <location>
        <begin position="1"/>
        <end position="18"/>
    </location>
</feature>
<evidence type="ECO:0000313" key="3">
    <source>
        <dbReference type="EMBL" id="ADB23424.1"/>
    </source>
</evidence>
<dbReference type="SMART" id="SM00257">
    <property type="entry name" value="LysM"/>
    <property type="match status" value="2"/>
</dbReference>
<proteinExistence type="evidence at transcript level"/>
<organism evidence="3">
    <name type="scientific">Drepanopeziza brunnea f. sp. 'multigermtubi'</name>
    <dbReference type="NCBI Taxonomy" id="698441"/>
    <lineage>
        <taxon>Eukaryota</taxon>
        <taxon>Fungi</taxon>
        <taxon>Dikarya</taxon>
        <taxon>Ascomycota</taxon>
        <taxon>Pezizomycotina</taxon>
        <taxon>Leotiomycetes</taxon>
        <taxon>Helotiales</taxon>
        <taxon>Drepanopezizaceae</taxon>
        <taxon>Drepanopeziza</taxon>
    </lineage>
</organism>
<reference evidence="3" key="1">
    <citation type="submission" date="2009-12" db="EMBL/GenBank/DDBJ databases">
        <title>Identifying secreted proteins of Marssonina brunnea by degenerate PCR.</title>
        <authorList>
            <person name="Cheng Q."/>
        </authorList>
    </citation>
    <scope>NUCLEOTIDE SEQUENCE</scope>
    <source>
        <strain evidence="3">S1</strain>
    </source>
</reference>
<accession>D2XZ21</accession>
<name>D2XZ21_9HELO</name>
<reference evidence="4" key="2">
    <citation type="submission" date="2012-07" db="EMBL/GenBank/DDBJ databases">
        <title>The Marssonina brunnea LysM effectors prevent chitin-triggered plant immunity.</title>
        <authorList>
            <person name="Jiang C."/>
            <person name="Cheng Q."/>
            <person name="Cao Y."/>
            <person name="Zhu S."/>
            <person name="Tan B."/>
            <person name="Huang M."/>
            <person name="Wu R."/>
            <person name="Zhou Y."/>
            <person name="Zhang S."/>
            <person name="Xu L."/>
        </authorList>
    </citation>
    <scope>NUCLEOTIDE SEQUENCE</scope>
    <source>
        <strain evidence="4">M6</strain>
    </source>
</reference>